<evidence type="ECO:0000313" key="7">
    <source>
        <dbReference type="Proteomes" id="UP000280792"/>
    </source>
</evidence>
<dbReference type="Pfam" id="PF01464">
    <property type="entry name" value="SLT"/>
    <property type="match status" value="1"/>
</dbReference>
<dbReference type="InterPro" id="IPR012289">
    <property type="entry name" value="Lytic_TGlycosylase_superhlx_L"/>
</dbReference>
<dbReference type="GO" id="GO:0004553">
    <property type="term" value="F:hydrolase activity, hydrolyzing O-glycosyl compounds"/>
    <property type="evidence" value="ECO:0007669"/>
    <property type="project" value="InterPro"/>
</dbReference>
<dbReference type="EMBL" id="QWEZ01000001">
    <property type="protein sequence ID" value="RRJ84648.1"/>
    <property type="molecule type" value="Genomic_DNA"/>
</dbReference>
<dbReference type="SUPFAM" id="SSF53955">
    <property type="entry name" value="Lysozyme-like"/>
    <property type="match status" value="1"/>
</dbReference>
<evidence type="ECO:0000256" key="3">
    <source>
        <dbReference type="SAM" id="SignalP"/>
    </source>
</evidence>
<dbReference type="Gene3D" id="1.25.20.10">
    <property type="entry name" value="Bacterial muramidases"/>
    <property type="match status" value="1"/>
</dbReference>
<dbReference type="PANTHER" id="PTHR37423:SF5">
    <property type="entry name" value="SOLUBLE LYTIC MUREIN TRANSGLYCOSYLASE"/>
    <property type="match status" value="1"/>
</dbReference>
<accession>A0A3P3VRN5</accession>
<feature type="chain" id="PRO_5017930830" evidence="3">
    <location>
        <begin position="22"/>
        <end position="650"/>
    </location>
</feature>
<dbReference type="InterPro" id="IPR008939">
    <property type="entry name" value="Lytic_TGlycosylase_superhlx_U"/>
</dbReference>
<dbReference type="AlphaFoldDB" id="A0A3P3VRN5"/>
<protein>
    <submittedName>
        <fullName evidence="6">Lytic murein transglycosylase</fullName>
    </submittedName>
</protein>
<name>A0A3P3VRN5_9GAMM</name>
<feature type="domain" description="Lytic transglycosylase superhelical linker" evidence="5">
    <location>
        <begin position="410"/>
        <end position="476"/>
    </location>
</feature>
<sequence length="650" mass="75633">MVKIHLLLLFAITLLSGTALANINIDVGQYDQERKLYAQALNALAKGEIGHYHRLRKQLTQYPLYPYLLHRDLMRRLYTLPNEEIAAFIRRYPELPITRKLHQRWLEKLAEGRHWATFEANYEATVSNASIKCFLYRAALSRGDTARAWAGAKALWVTGQSRPDSCDPLFMAWHQSGEMTTELVWDRITLAYEQRNARLGRYLIRYLPEDEQALGQLFRSVYRRPEQLSDTRRFSPSGERFGDIIYIGLHRLAYREPLQALELWNQYQQQRRFDPDRQRTLDGRISLYLLKQFNGQQLPWVEQVTHSGEHPSLVEWRIRLALREQDWGGVLDWIGLLPIEAAQHPRWQYWKIRAQEMLEPLPAPGYFMQEYQQQAKKRGYYGFLAATRIGDNYSITDLPATTETPLLSAVSALPAIQRAYELYLLRDLPAARREWRYLSEQLSQTELIAAARIANDWQWFNQAIRSAISAQQWDDLELRFPLAFKENILRQSERNNLDSSWVFAVARQESAFMEDARSSAGALGLLQLMPSTARQVARQAKFTYHGKRDLLNPETNIQLGSRYLAQLLEQFGGNRVLATAAYNAGPSRVRQWLANTGTLPFDIWIETIPFEETRQYVQNVLSFSLIYRDKLGANPQLLTMEEISHDYSLN</sequence>
<dbReference type="InterPro" id="IPR008258">
    <property type="entry name" value="Transglycosylase_SLT_dom_1"/>
</dbReference>
<dbReference type="Pfam" id="PF00760">
    <property type="entry name" value="Cucumo_coat"/>
    <property type="match status" value="1"/>
</dbReference>
<dbReference type="InterPro" id="IPR023346">
    <property type="entry name" value="Lysozyme-like_dom_sf"/>
</dbReference>
<dbReference type="Gene3D" id="1.10.530.10">
    <property type="match status" value="1"/>
</dbReference>
<gene>
    <name evidence="6" type="ORF">D0544_05975</name>
</gene>
<dbReference type="Pfam" id="PF14718">
    <property type="entry name" value="SLT_L"/>
    <property type="match status" value="1"/>
</dbReference>
<organism evidence="6 7">
    <name type="scientific">Aestuariirhabdus litorea</name>
    <dbReference type="NCBI Taxonomy" id="2528527"/>
    <lineage>
        <taxon>Bacteria</taxon>
        <taxon>Pseudomonadati</taxon>
        <taxon>Pseudomonadota</taxon>
        <taxon>Gammaproteobacteria</taxon>
        <taxon>Oceanospirillales</taxon>
        <taxon>Aestuariirhabdaceae</taxon>
        <taxon>Aestuariirhabdus</taxon>
    </lineage>
</organism>
<reference evidence="6 7" key="1">
    <citation type="submission" date="2018-08" db="EMBL/GenBank/DDBJ databases">
        <authorList>
            <person name="Khan S.A."/>
        </authorList>
    </citation>
    <scope>NUCLEOTIDE SEQUENCE [LARGE SCALE GENOMIC DNA]</scope>
    <source>
        <strain evidence="6 7">GTF-13</strain>
    </source>
</reference>
<feature type="signal peptide" evidence="3">
    <location>
        <begin position="1"/>
        <end position="21"/>
    </location>
</feature>
<proteinExistence type="inferred from homology"/>
<evidence type="ECO:0000259" key="4">
    <source>
        <dbReference type="Pfam" id="PF01464"/>
    </source>
</evidence>
<dbReference type="PANTHER" id="PTHR37423">
    <property type="entry name" value="SOLUBLE LYTIC MUREIN TRANSGLYCOSYLASE-RELATED"/>
    <property type="match status" value="1"/>
</dbReference>
<feature type="domain" description="Transglycosylase SLT" evidence="4">
    <location>
        <begin position="488"/>
        <end position="602"/>
    </location>
</feature>
<comment type="caution">
    <text evidence="6">The sequence shown here is derived from an EMBL/GenBank/DDBJ whole genome shotgun (WGS) entry which is preliminary data.</text>
</comment>
<dbReference type="Proteomes" id="UP000280792">
    <property type="component" value="Unassembled WGS sequence"/>
</dbReference>
<dbReference type="CDD" id="cd13401">
    <property type="entry name" value="Slt70-like"/>
    <property type="match status" value="1"/>
</dbReference>
<dbReference type="SUPFAM" id="SSF48435">
    <property type="entry name" value="Bacterial muramidases"/>
    <property type="match status" value="1"/>
</dbReference>
<evidence type="ECO:0000313" key="6">
    <source>
        <dbReference type="EMBL" id="RRJ84648.1"/>
    </source>
</evidence>
<dbReference type="InterPro" id="IPR037061">
    <property type="entry name" value="Lytic_TGlycoase_superhlx_L_sf"/>
</dbReference>
<comment type="similarity">
    <text evidence="1">Belongs to the transglycosylase Slt family.</text>
</comment>
<reference evidence="6 7" key="2">
    <citation type="submission" date="2018-12" db="EMBL/GenBank/DDBJ databases">
        <title>Simiduia agarivorans gen. nov., sp. nov., a marine, agarolytic bacterium isolated from shallow coastal water from Keelung, Taiwan.</title>
        <authorList>
            <person name="Shieh W.Y."/>
        </authorList>
    </citation>
    <scope>NUCLEOTIDE SEQUENCE [LARGE SCALE GENOMIC DNA]</scope>
    <source>
        <strain evidence="6 7">GTF-13</strain>
    </source>
</reference>
<evidence type="ECO:0000256" key="2">
    <source>
        <dbReference type="ARBA" id="ARBA00022729"/>
    </source>
</evidence>
<dbReference type="GO" id="GO:0042597">
    <property type="term" value="C:periplasmic space"/>
    <property type="evidence" value="ECO:0007669"/>
    <property type="project" value="InterPro"/>
</dbReference>
<dbReference type="RefSeq" id="WP_125015078.1">
    <property type="nucleotide sequence ID" value="NZ_QWEZ01000001.1"/>
</dbReference>
<evidence type="ECO:0000256" key="1">
    <source>
        <dbReference type="ARBA" id="ARBA00007734"/>
    </source>
</evidence>
<keyword evidence="2 3" id="KW-0732">Signal</keyword>
<evidence type="ECO:0000259" key="5">
    <source>
        <dbReference type="Pfam" id="PF14718"/>
    </source>
</evidence>
<keyword evidence="7" id="KW-1185">Reference proteome</keyword>
<dbReference type="Gene3D" id="1.10.1240.20">
    <property type="entry name" value="Lytic transglycosylase, superhelical linker domain"/>
    <property type="match status" value="1"/>
</dbReference>